<feature type="active site" evidence="2">
    <location>
        <position position="196"/>
    </location>
</feature>
<evidence type="ECO:0000313" key="6">
    <source>
        <dbReference type="Proteomes" id="UP000316473"/>
    </source>
</evidence>
<accession>A0A4Y1YQ32</accession>
<keyword evidence="1" id="KW-0067">ATP-binding</keyword>
<dbReference type="Gene3D" id="1.10.10.10">
    <property type="entry name" value="Winged helix-like DNA-binding domain superfamily/Winged helix DNA-binding domain"/>
    <property type="match status" value="1"/>
</dbReference>
<dbReference type="PROSITE" id="PS51459">
    <property type="entry name" value="FIDO"/>
    <property type="match status" value="1"/>
</dbReference>
<evidence type="ECO:0000259" key="4">
    <source>
        <dbReference type="PROSITE" id="PS51459"/>
    </source>
</evidence>
<proteinExistence type="predicted"/>
<sequence>MQPYIPSALPLADLDYRLLLPLVGQANASLARYDGLLQGIPNPAVMLSPLTTQEAVLSSKIEGTQATVDEVLEQEAGLLKEGEKYKDILEISNYRQALYSAREYLQDYPIRLSFVRELHRILLNSVRGQDKTPGEFRKDQNWIGRYGCTMEQATFVPPNPLQLPDFLQAWELYLDSDDVDFLLQTAVVHAQFELLHPFKDGNGRIGRILIPLFLYQKRALSQPMFYLSEYLESHREEYYQRLKAISAEDDWNGWIAFFLRAVTAQASQNSARVAAIQVLYEEMKQAIHEATHSQFTVHVLDAIFDRPIFSTTDLIARTQIHKPTAMSLIRQLKAAGILQELRAGSGRRAAVLCFPKLVNIAEGRRIL</sequence>
<dbReference type="InterPro" id="IPR003812">
    <property type="entry name" value="Fido"/>
</dbReference>
<feature type="binding site" evidence="3">
    <location>
        <begin position="200"/>
        <end position="207"/>
    </location>
    <ligand>
        <name>ATP</name>
        <dbReference type="ChEBI" id="CHEBI:30616"/>
    </ligand>
</feature>
<feature type="binding site" evidence="3">
    <location>
        <begin position="238"/>
        <end position="239"/>
    </location>
    <ligand>
        <name>ATP</name>
        <dbReference type="ChEBI" id="CHEBI:30616"/>
    </ligand>
</feature>
<feature type="binding site" evidence="1">
    <location>
        <begin position="201"/>
        <end position="207"/>
    </location>
    <ligand>
        <name>ATP</name>
        <dbReference type="ChEBI" id="CHEBI:30616"/>
    </ligand>
</feature>
<dbReference type="KEGG" id="nst:Nstercoris_00264"/>
<evidence type="ECO:0000256" key="1">
    <source>
        <dbReference type="PIRSR" id="PIRSR038925-1"/>
    </source>
</evidence>
<name>A0A4Y1YQ32_9PROT</name>
<dbReference type="PIRSF" id="PIRSF038925">
    <property type="entry name" value="AMP-prot_trans"/>
    <property type="match status" value="1"/>
</dbReference>
<dbReference type="InterPro" id="IPR036388">
    <property type="entry name" value="WH-like_DNA-bd_sf"/>
</dbReference>
<feature type="binding site" evidence="1">
    <location>
        <position position="238"/>
    </location>
    <ligand>
        <name>ATP</name>
        <dbReference type="ChEBI" id="CHEBI:30616"/>
    </ligand>
</feature>
<dbReference type="PANTHER" id="PTHR13504:SF38">
    <property type="entry name" value="FIDO DOMAIN-CONTAINING PROTEIN"/>
    <property type="match status" value="1"/>
</dbReference>
<dbReference type="Pfam" id="PF02661">
    <property type="entry name" value="Fic"/>
    <property type="match status" value="1"/>
</dbReference>
<dbReference type="InterPro" id="IPR036390">
    <property type="entry name" value="WH_DNA-bd_sf"/>
</dbReference>
<gene>
    <name evidence="5" type="ORF">Nstercoris_00264</name>
</gene>
<dbReference type="InterPro" id="IPR025758">
    <property type="entry name" value="Fic/DOC_N"/>
</dbReference>
<dbReference type="Proteomes" id="UP000316473">
    <property type="component" value="Chromosome"/>
</dbReference>
<evidence type="ECO:0000313" key="5">
    <source>
        <dbReference type="EMBL" id="BBL34035.1"/>
    </source>
</evidence>
<dbReference type="Pfam" id="PF13784">
    <property type="entry name" value="Fic_N"/>
    <property type="match status" value="1"/>
</dbReference>
<feature type="binding site" evidence="1">
    <location>
        <position position="196"/>
    </location>
    <ligand>
        <name>ATP</name>
        <dbReference type="ChEBI" id="CHEBI:30616"/>
    </ligand>
</feature>
<evidence type="ECO:0000256" key="2">
    <source>
        <dbReference type="PIRSR" id="PIRSR640198-1"/>
    </source>
</evidence>
<keyword evidence="1" id="KW-0547">Nucleotide-binding</keyword>
<dbReference type="SUPFAM" id="SSF46785">
    <property type="entry name" value="Winged helix' DNA-binding domain"/>
    <property type="match status" value="1"/>
</dbReference>
<reference evidence="5 6" key="1">
    <citation type="submission" date="2019-06" db="EMBL/GenBank/DDBJ databases">
        <title>Nitrosomonas stercoris KYUHI-S whole genome shotgun sequence.</title>
        <authorList>
            <person name="Nakagawa T."/>
            <person name="Tsuchiya Y."/>
            <person name="Takahashi R."/>
        </authorList>
    </citation>
    <scope>NUCLEOTIDE SEQUENCE [LARGE SCALE GENOMIC DNA]</scope>
    <source>
        <strain evidence="5 6">KYUHI-S</strain>
    </source>
</reference>
<dbReference type="GO" id="GO:0005524">
    <property type="term" value="F:ATP binding"/>
    <property type="evidence" value="ECO:0007669"/>
    <property type="project" value="UniProtKB-KW"/>
</dbReference>
<dbReference type="InterPro" id="IPR040198">
    <property type="entry name" value="Fido_containing"/>
</dbReference>
<dbReference type="PANTHER" id="PTHR13504">
    <property type="entry name" value="FIDO DOMAIN-CONTAINING PROTEIN DDB_G0283145"/>
    <property type="match status" value="1"/>
</dbReference>
<feature type="binding site" evidence="1">
    <location>
        <position position="62"/>
    </location>
    <ligand>
        <name>ATP</name>
        <dbReference type="ChEBI" id="CHEBI:30616"/>
    </ligand>
</feature>
<organism evidence="5 6">
    <name type="scientific">Nitrosomonas stercoris</name>
    <dbReference type="NCBI Taxonomy" id="1444684"/>
    <lineage>
        <taxon>Bacteria</taxon>
        <taxon>Pseudomonadati</taxon>
        <taxon>Pseudomonadota</taxon>
        <taxon>Betaproteobacteria</taxon>
        <taxon>Nitrosomonadales</taxon>
        <taxon>Nitrosomonadaceae</taxon>
        <taxon>Nitrosomonas</taxon>
    </lineage>
</organism>
<protein>
    <recommendedName>
        <fullName evidence="4">Fido domain-containing protein</fullName>
    </recommendedName>
</protein>
<dbReference type="AlphaFoldDB" id="A0A4Y1YQ32"/>
<dbReference type="InterPro" id="IPR036597">
    <property type="entry name" value="Fido-like_dom_sf"/>
</dbReference>
<dbReference type="Gene3D" id="1.10.3290.10">
    <property type="entry name" value="Fido-like domain"/>
    <property type="match status" value="1"/>
</dbReference>
<feature type="domain" description="Fido" evidence="4">
    <location>
        <begin position="110"/>
        <end position="260"/>
    </location>
</feature>
<dbReference type="EMBL" id="AP019755">
    <property type="protein sequence ID" value="BBL34035.1"/>
    <property type="molecule type" value="Genomic_DNA"/>
</dbReference>
<dbReference type="InterPro" id="IPR026287">
    <property type="entry name" value="SoFic-like"/>
</dbReference>
<keyword evidence="6" id="KW-1185">Reference proteome</keyword>
<evidence type="ECO:0000256" key="3">
    <source>
        <dbReference type="PIRSR" id="PIRSR640198-2"/>
    </source>
</evidence>
<dbReference type="SUPFAM" id="SSF140931">
    <property type="entry name" value="Fic-like"/>
    <property type="match status" value="1"/>
</dbReference>